<evidence type="ECO:0000313" key="2">
    <source>
        <dbReference type="Proteomes" id="UP000663848"/>
    </source>
</evidence>
<dbReference type="EMBL" id="CAJOBR010030548">
    <property type="protein sequence ID" value="CAF4991483.1"/>
    <property type="molecule type" value="Genomic_DNA"/>
</dbReference>
<gene>
    <name evidence="1" type="ORF">QYT958_LOCUS37146</name>
</gene>
<accession>A0A822A873</accession>
<reference evidence="1" key="1">
    <citation type="submission" date="2021-02" db="EMBL/GenBank/DDBJ databases">
        <authorList>
            <person name="Nowell W R."/>
        </authorList>
    </citation>
    <scope>NUCLEOTIDE SEQUENCE</scope>
</reference>
<evidence type="ECO:0000313" key="1">
    <source>
        <dbReference type="EMBL" id="CAF4991483.1"/>
    </source>
</evidence>
<proteinExistence type="predicted"/>
<protein>
    <submittedName>
        <fullName evidence="1">Uncharacterized protein</fullName>
    </submittedName>
</protein>
<dbReference type="AlphaFoldDB" id="A0A822A873"/>
<name>A0A822A873_9BILA</name>
<feature type="non-terminal residue" evidence="1">
    <location>
        <position position="1"/>
    </location>
</feature>
<organism evidence="1 2">
    <name type="scientific">Rotaria socialis</name>
    <dbReference type="NCBI Taxonomy" id="392032"/>
    <lineage>
        <taxon>Eukaryota</taxon>
        <taxon>Metazoa</taxon>
        <taxon>Spiralia</taxon>
        <taxon>Gnathifera</taxon>
        <taxon>Rotifera</taxon>
        <taxon>Eurotatoria</taxon>
        <taxon>Bdelloidea</taxon>
        <taxon>Philodinida</taxon>
        <taxon>Philodinidae</taxon>
        <taxon>Rotaria</taxon>
    </lineage>
</organism>
<dbReference type="Proteomes" id="UP000663848">
    <property type="component" value="Unassembled WGS sequence"/>
</dbReference>
<comment type="caution">
    <text evidence="1">The sequence shown here is derived from an EMBL/GenBank/DDBJ whole genome shotgun (WGS) entry which is preliminary data.</text>
</comment>
<sequence length="69" mass="8329">KQWFRPKTKRRARGQSELNTELSILPVFALLNNYEIYLKYRSTTRMLLHSLSVLVRKTTEFTIEIEHDF</sequence>